<dbReference type="EMBL" id="VXIS01000041">
    <property type="protein sequence ID" value="KAA8910929.1"/>
    <property type="molecule type" value="Genomic_DNA"/>
</dbReference>
<dbReference type="SUPFAM" id="SSF55797">
    <property type="entry name" value="PR-1-like"/>
    <property type="match status" value="1"/>
</dbReference>
<dbReference type="InParanoid" id="A0A5J5F466"/>
<dbReference type="Gene3D" id="3.40.33.10">
    <property type="entry name" value="CAP"/>
    <property type="match status" value="1"/>
</dbReference>
<dbReference type="InterPro" id="IPR018244">
    <property type="entry name" value="Allrgn_V5/Tpx1_CS"/>
</dbReference>
<dbReference type="InterPro" id="IPR014044">
    <property type="entry name" value="CAP_dom"/>
</dbReference>
<feature type="signal peptide" evidence="1">
    <location>
        <begin position="1"/>
        <end position="21"/>
    </location>
</feature>
<keyword evidence="1" id="KW-0732">Signal</keyword>
<name>A0A5J5F466_9PEZI</name>
<dbReference type="InterPro" id="IPR035940">
    <property type="entry name" value="CAP_sf"/>
</dbReference>
<dbReference type="InterPro" id="IPR001283">
    <property type="entry name" value="CRISP-related"/>
</dbReference>
<feature type="chain" id="PRO_5023910647" evidence="1">
    <location>
        <begin position="22"/>
        <end position="188"/>
    </location>
</feature>
<evidence type="ECO:0000313" key="3">
    <source>
        <dbReference type="EMBL" id="KAA8910929.1"/>
    </source>
</evidence>
<dbReference type="PRINTS" id="PR00837">
    <property type="entry name" value="V5TPXLIKE"/>
</dbReference>
<dbReference type="SMART" id="SM00198">
    <property type="entry name" value="SCP"/>
    <property type="match status" value="1"/>
</dbReference>
<keyword evidence="4" id="KW-1185">Reference proteome</keyword>
<comment type="caution">
    <text evidence="3">The sequence shown here is derived from an EMBL/GenBank/DDBJ whole genome shotgun (WGS) entry which is preliminary data.</text>
</comment>
<dbReference type="Proteomes" id="UP000326924">
    <property type="component" value="Unassembled WGS sequence"/>
</dbReference>
<reference evidence="3 4" key="1">
    <citation type="submission" date="2019-09" db="EMBL/GenBank/DDBJ databases">
        <title>Draft genome of the ectomycorrhizal ascomycete Sphaerosporella brunnea.</title>
        <authorList>
            <consortium name="DOE Joint Genome Institute"/>
            <person name="Benucci G.M."/>
            <person name="Marozzi G."/>
            <person name="Antonielli L."/>
            <person name="Sanchez S."/>
            <person name="Marco P."/>
            <person name="Wang X."/>
            <person name="Falini L.B."/>
            <person name="Barry K."/>
            <person name="Haridas S."/>
            <person name="Lipzen A."/>
            <person name="Labutti K."/>
            <person name="Grigoriev I.V."/>
            <person name="Murat C."/>
            <person name="Martin F."/>
            <person name="Albertini E."/>
            <person name="Donnini D."/>
            <person name="Bonito G."/>
        </authorList>
    </citation>
    <scope>NUCLEOTIDE SEQUENCE [LARGE SCALE GENOMIC DNA]</scope>
    <source>
        <strain evidence="3 4">Sb_GMNB300</strain>
    </source>
</reference>
<gene>
    <name evidence="3" type="ORF">FN846DRAFT_774603</name>
</gene>
<feature type="domain" description="SCP" evidence="2">
    <location>
        <begin position="23"/>
        <end position="158"/>
    </location>
</feature>
<dbReference type="PROSITE" id="PS01009">
    <property type="entry name" value="CRISP_1"/>
    <property type="match status" value="1"/>
</dbReference>
<dbReference type="OrthoDB" id="337038at2759"/>
<evidence type="ECO:0000259" key="2">
    <source>
        <dbReference type="SMART" id="SM00198"/>
    </source>
</evidence>
<dbReference type="AlphaFoldDB" id="A0A5J5F466"/>
<proteinExistence type="predicted"/>
<dbReference type="PROSITE" id="PS01010">
    <property type="entry name" value="CRISP_2"/>
    <property type="match status" value="1"/>
</dbReference>
<organism evidence="3 4">
    <name type="scientific">Sphaerosporella brunnea</name>
    <dbReference type="NCBI Taxonomy" id="1250544"/>
    <lineage>
        <taxon>Eukaryota</taxon>
        <taxon>Fungi</taxon>
        <taxon>Dikarya</taxon>
        <taxon>Ascomycota</taxon>
        <taxon>Pezizomycotina</taxon>
        <taxon>Pezizomycetes</taxon>
        <taxon>Pezizales</taxon>
        <taxon>Pyronemataceae</taxon>
        <taxon>Sphaerosporella</taxon>
    </lineage>
</organism>
<evidence type="ECO:0000313" key="4">
    <source>
        <dbReference type="Proteomes" id="UP000326924"/>
    </source>
</evidence>
<accession>A0A5J5F466</accession>
<sequence length="188" mass="20353">MHTAIFALLPLFLSPATTTSSSTFQTEMLFHHNLLRAEHGSGALIWDDSLEAAAASWAEKCNFMHSQTLGMGENLFCGTNSGWSEEAVCNQWGVRERDLYPYHHAPLSGTGHFTQMVWAGTERVGCAIQWCPDGVKGAWTEPSELVVCNYQPAGNVVGSYEENVVRPCGTRLDGGGRGVGSAVMEEVG</sequence>
<dbReference type="PANTHER" id="PTHR10334">
    <property type="entry name" value="CYSTEINE-RICH SECRETORY PROTEIN-RELATED"/>
    <property type="match status" value="1"/>
</dbReference>
<protein>
    <submittedName>
        <fullName evidence="3">CAP domain-containing protein</fullName>
    </submittedName>
</protein>
<evidence type="ECO:0000256" key="1">
    <source>
        <dbReference type="SAM" id="SignalP"/>
    </source>
</evidence>
<dbReference type="Pfam" id="PF00188">
    <property type="entry name" value="CAP"/>
    <property type="match status" value="1"/>
</dbReference>
<dbReference type="GO" id="GO:0005576">
    <property type="term" value="C:extracellular region"/>
    <property type="evidence" value="ECO:0007669"/>
    <property type="project" value="InterPro"/>
</dbReference>